<dbReference type="PIRSF" id="PIRSF001400">
    <property type="entry name" value="Enolase"/>
    <property type="match status" value="1"/>
</dbReference>
<evidence type="ECO:0000259" key="17">
    <source>
        <dbReference type="SMART" id="SM01193"/>
    </source>
</evidence>
<dbReference type="InterPro" id="IPR036849">
    <property type="entry name" value="Enolase-like_C_sf"/>
</dbReference>
<feature type="binding site" evidence="12">
    <location>
        <position position="367"/>
    </location>
    <ligand>
        <name>(2R)-2-phosphoglycerate</name>
        <dbReference type="ChEBI" id="CHEBI:58289"/>
    </ligand>
</feature>
<dbReference type="EC" id="4.2.1.11" evidence="3 12"/>
<dbReference type="SMART" id="SM01192">
    <property type="entry name" value="Enolase_C"/>
    <property type="match status" value="1"/>
</dbReference>
<dbReference type="UniPathway" id="UPA00109">
    <property type="reaction ID" value="UER00187"/>
</dbReference>
<dbReference type="SFLD" id="SFLDF00002">
    <property type="entry name" value="enolase"/>
    <property type="match status" value="1"/>
</dbReference>
<evidence type="ECO:0000256" key="14">
    <source>
        <dbReference type="PIRSR" id="PIRSR001400-2"/>
    </source>
</evidence>
<protein>
    <recommendedName>
        <fullName evidence="4 12">Enolase</fullName>
        <ecNumber evidence="3 12">4.2.1.11</ecNumber>
    </recommendedName>
    <alternativeName>
        <fullName evidence="12">2-phospho-D-glycerate hydro-lyase</fullName>
    </alternativeName>
    <alternativeName>
        <fullName evidence="12">2-phosphoglycerate dehydratase</fullName>
    </alternativeName>
</protein>
<dbReference type="FunFam" id="3.20.20.120:FF:000001">
    <property type="entry name" value="Enolase"/>
    <property type="match status" value="1"/>
</dbReference>
<dbReference type="Gene3D" id="3.20.20.120">
    <property type="entry name" value="Enolase-like C-terminal domain"/>
    <property type="match status" value="1"/>
</dbReference>
<evidence type="ECO:0000256" key="11">
    <source>
        <dbReference type="ARBA" id="ARBA00045763"/>
    </source>
</evidence>
<evidence type="ECO:0000256" key="2">
    <source>
        <dbReference type="ARBA" id="ARBA00009604"/>
    </source>
</evidence>
<dbReference type="RefSeq" id="WP_036009930.1">
    <property type="nucleotide sequence ID" value="NZ_JBGBYG010000001.1"/>
</dbReference>
<feature type="active site" description="Proton acceptor" evidence="12 13">
    <location>
        <position position="337"/>
    </location>
</feature>
<feature type="binding site" evidence="12">
    <location>
        <position position="366"/>
    </location>
    <ligand>
        <name>(2R)-2-phosphoglycerate</name>
        <dbReference type="ChEBI" id="CHEBI:58289"/>
    </ligand>
</feature>
<dbReference type="Pfam" id="PF03952">
    <property type="entry name" value="Enolase_N"/>
    <property type="match status" value="1"/>
</dbReference>
<feature type="binding site" evidence="12 15">
    <location>
        <position position="242"/>
    </location>
    <ligand>
        <name>Mg(2+)</name>
        <dbReference type="ChEBI" id="CHEBI:18420"/>
    </ligand>
</feature>
<dbReference type="GO" id="GO:0006096">
    <property type="term" value="P:glycolytic process"/>
    <property type="evidence" value="ECO:0007669"/>
    <property type="project" value="UniProtKB-UniRule"/>
</dbReference>
<dbReference type="OrthoDB" id="9804716at2"/>
<name>A0A0R3BJ57_9BRAD</name>
<feature type="domain" description="Enolase C-terminal TIM barrel" evidence="16">
    <location>
        <begin position="139"/>
        <end position="425"/>
    </location>
</feature>
<evidence type="ECO:0000256" key="9">
    <source>
        <dbReference type="ARBA" id="ARBA00023152"/>
    </source>
</evidence>
<proteinExistence type="inferred from homology"/>
<sequence length="427" mass="45204">MTAIIDIIGREILDSRGNPTVEVDVVLEDGALGRAAVPSGASTGAHEAVELRDGDKARYLGKGVTKAVGAVNGEIFEALSGLDVEQQAQIDQIMIDLDGTPNKSRLGANAILGVSLACAKAAANSLDMPLYRYVGGTSARLLPVPMMNIINGGVHADNPIDFQEFMILPVGASSFAEGLRYGAEVFHTLKSELKKAGHNTNVGDEGGFAPNLPSADAALDFVMNAIGKAGFKAGTDIMLGLDCASTEFFKDGKYVYEGEGKTRSISEQAKYLADLVARYPIVTIEDGMSEDDMDGWKELTDLIGKKCQLVGDDLFVTNVKRLAEGIKTGRANSILIKVNQIGTLTETLAAVEMAHKAGYTSVMSHRSGETEDSTIADLAVATNCGQIKTGSLARSDRTAKYNQLLRIEQQLGKQALYGGRAALKALA</sequence>
<organism evidence="18 19">
    <name type="scientific">Bradyrhizobium yuanmingense</name>
    <dbReference type="NCBI Taxonomy" id="108015"/>
    <lineage>
        <taxon>Bacteria</taxon>
        <taxon>Pseudomonadati</taxon>
        <taxon>Pseudomonadota</taxon>
        <taxon>Alphaproteobacteria</taxon>
        <taxon>Hyphomicrobiales</taxon>
        <taxon>Nitrobacteraceae</taxon>
        <taxon>Bradyrhizobium</taxon>
    </lineage>
</organism>
<feature type="active site" description="Proton donor" evidence="12 13">
    <location>
        <position position="205"/>
    </location>
</feature>
<dbReference type="InterPro" id="IPR020811">
    <property type="entry name" value="Enolase_N"/>
</dbReference>
<comment type="cofactor">
    <cofactor evidence="15">
        <name>Mg(2+)</name>
        <dbReference type="ChEBI" id="CHEBI:18420"/>
    </cofactor>
    <text evidence="15">Mg(2+) is required for catalysis and for stabilizing the dimer.</text>
</comment>
<dbReference type="SFLD" id="SFLDG00178">
    <property type="entry name" value="enolase"/>
    <property type="match status" value="1"/>
</dbReference>
<dbReference type="PROSITE" id="PS00164">
    <property type="entry name" value="ENOLASE"/>
    <property type="match status" value="1"/>
</dbReference>
<comment type="function">
    <text evidence="11 12">Catalyzes the reversible conversion of 2-phosphoglycerate (2-PG) into phosphoenolpyruvate (PEP). It is essential for the degradation of carbohydrates via glycolysis.</text>
</comment>
<feature type="binding site" evidence="14">
    <location>
        <position position="285"/>
    </location>
    <ligand>
        <name>substrate</name>
    </ligand>
</feature>
<keyword evidence="5 12" id="KW-0963">Cytoplasm</keyword>
<comment type="subcellular location">
    <subcellularLocation>
        <location evidence="12">Cytoplasm</location>
    </subcellularLocation>
    <subcellularLocation>
        <location evidence="12">Secreted</location>
    </subcellularLocation>
    <subcellularLocation>
        <location evidence="12">Cell surface</location>
    </subcellularLocation>
    <text evidence="12">Fractions of enolase are present in both the cytoplasm and on the cell surface.</text>
</comment>
<feature type="binding site" evidence="12">
    <location>
        <position position="163"/>
    </location>
    <ligand>
        <name>(2R)-2-phosphoglycerate</name>
        <dbReference type="ChEBI" id="CHEBI:58289"/>
    </ligand>
</feature>
<evidence type="ECO:0000256" key="3">
    <source>
        <dbReference type="ARBA" id="ARBA00012058"/>
    </source>
</evidence>
<evidence type="ECO:0000256" key="8">
    <source>
        <dbReference type="ARBA" id="ARBA00022842"/>
    </source>
</evidence>
<feature type="binding site" evidence="12">
    <location>
        <position position="337"/>
    </location>
    <ligand>
        <name>(2R)-2-phosphoglycerate</name>
        <dbReference type="ChEBI" id="CHEBI:58289"/>
    </ligand>
</feature>
<feature type="binding site" evidence="14">
    <location>
        <begin position="364"/>
        <end position="367"/>
    </location>
    <ligand>
        <name>substrate</name>
    </ligand>
</feature>
<evidence type="ECO:0000256" key="10">
    <source>
        <dbReference type="ARBA" id="ARBA00023239"/>
    </source>
</evidence>
<dbReference type="EMBL" id="LJYF01000053">
    <property type="protein sequence ID" value="KRP85456.1"/>
    <property type="molecule type" value="Genomic_DNA"/>
</dbReference>
<feature type="binding site" evidence="14">
    <location>
        <position position="312"/>
    </location>
    <ligand>
        <name>substrate</name>
    </ligand>
</feature>
<gene>
    <name evidence="12 18" type="primary">eno</name>
    <name evidence="18" type="ORF">AOQ72_04870</name>
</gene>
<dbReference type="InterPro" id="IPR000941">
    <property type="entry name" value="Enolase"/>
</dbReference>
<keyword evidence="7 12" id="KW-0479">Metal-binding</keyword>
<comment type="catalytic activity">
    <reaction evidence="12">
        <text>(2R)-2-phosphoglycerate = phosphoenolpyruvate + H2O</text>
        <dbReference type="Rhea" id="RHEA:10164"/>
        <dbReference type="ChEBI" id="CHEBI:15377"/>
        <dbReference type="ChEBI" id="CHEBI:58289"/>
        <dbReference type="ChEBI" id="CHEBI:58702"/>
        <dbReference type="EC" id="4.2.1.11"/>
    </reaction>
</comment>
<dbReference type="HAMAP" id="MF_00318">
    <property type="entry name" value="Enolase"/>
    <property type="match status" value="1"/>
</dbReference>
<feature type="binding site" evidence="12">
    <location>
        <position position="388"/>
    </location>
    <ligand>
        <name>(2R)-2-phosphoglycerate</name>
        <dbReference type="ChEBI" id="CHEBI:58289"/>
    </ligand>
</feature>
<keyword evidence="6 12" id="KW-0964">Secreted</keyword>
<feature type="binding site" evidence="12 15">
    <location>
        <position position="285"/>
    </location>
    <ligand>
        <name>Mg(2+)</name>
        <dbReference type="ChEBI" id="CHEBI:18420"/>
    </ligand>
</feature>
<dbReference type="GO" id="GO:0009986">
    <property type="term" value="C:cell surface"/>
    <property type="evidence" value="ECO:0007669"/>
    <property type="project" value="UniProtKB-SubCell"/>
</dbReference>
<dbReference type="STRING" id="108015.GA0061099_1005369"/>
<dbReference type="NCBIfam" id="TIGR01060">
    <property type="entry name" value="eno"/>
    <property type="match status" value="1"/>
</dbReference>
<evidence type="ECO:0000256" key="13">
    <source>
        <dbReference type="PIRSR" id="PIRSR001400-1"/>
    </source>
</evidence>
<dbReference type="SFLD" id="SFLDS00001">
    <property type="entry name" value="Enolase"/>
    <property type="match status" value="1"/>
</dbReference>
<feature type="binding site" evidence="14">
    <location>
        <position position="388"/>
    </location>
    <ligand>
        <name>substrate</name>
    </ligand>
</feature>
<comment type="caution">
    <text evidence="18">The sequence shown here is derived from an EMBL/GenBank/DDBJ whole genome shotgun (WGS) entry which is preliminary data.</text>
</comment>
<dbReference type="InterPro" id="IPR020809">
    <property type="entry name" value="Enolase_CS"/>
</dbReference>
<dbReference type="AlphaFoldDB" id="A0A0R3BJ57"/>
<dbReference type="SMART" id="SM01193">
    <property type="entry name" value="Enolase_N"/>
    <property type="match status" value="1"/>
</dbReference>
<keyword evidence="10 12" id="KW-0456">Lyase</keyword>
<reference evidence="18 19" key="1">
    <citation type="submission" date="2015-09" db="EMBL/GenBank/DDBJ databases">
        <title>Draft Genome Sequence of the Strain BR 3267 (Bradyrhizobium yuanmingense) recommended as inoculant for cowpea in Brazil.</title>
        <authorList>
            <person name="Simoes-Araujo J.L."/>
            <person name="Zilli J.E."/>
        </authorList>
    </citation>
    <scope>NUCLEOTIDE SEQUENCE [LARGE SCALE GENOMIC DNA]</scope>
    <source>
        <strain evidence="18 19">BR3267</strain>
    </source>
</reference>
<comment type="pathway">
    <text evidence="1 12">Carbohydrate degradation; glycolysis; pyruvate from D-glyceraldehyde 3-phosphate: step 4/5.</text>
</comment>
<evidence type="ECO:0000256" key="12">
    <source>
        <dbReference type="HAMAP-Rule" id="MF_00318"/>
    </source>
</evidence>
<feature type="binding site" evidence="14">
    <location>
        <position position="155"/>
    </location>
    <ligand>
        <name>substrate</name>
    </ligand>
</feature>
<dbReference type="GO" id="GO:0004634">
    <property type="term" value="F:phosphopyruvate hydratase activity"/>
    <property type="evidence" value="ECO:0007669"/>
    <property type="project" value="UniProtKB-UniRule"/>
</dbReference>
<comment type="similarity">
    <text evidence="2 12">Belongs to the enolase family.</text>
</comment>
<dbReference type="Proteomes" id="UP000051380">
    <property type="component" value="Unassembled WGS sequence"/>
</dbReference>
<dbReference type="GO" id="GO:0005576">
    <property type="term" value="C:extracellular region"/>
    <property type="evidence" value="ECO:0007669"/>
    <property type="project" value="UniProtKB-SubCell"/>
</dbReference>
<dbReference type="SUPFAM" id="SSF51604">
    <property type="entry name" value="Enolase C-terminal domain-like"/>
    <property type="match status" value="1"/>
</dbReference>
<evidence type="ECO:0000259" key="16">
    <source>
        <dbReference type="SMART" id="SM01192"/>
    </source>
</evidence>
<keyword evidence="9 12" id="KW-0324">Glycolysis</keyword>
<comment type="cofactor">
    <cofactor evidence="12">
        <name>Mg(2+)</name>
        <dbReference type="ChEBI" id="CHEBI:18420"/>
    </cofactor>
    <text evidence="12">Binds a second Mg(2+) ion via substrate during catalysis.</text>
</comment>
<dbReference type="PANTHER" id="PTHR11902">
    <property type="entry name" value="ENOLASE"/>
    <property type="match status" value="1"/>
</dbReference>
<accession>A0A0R3BJ57</accession>
<evidence type="ECO:0000256" key="7">
    <source>
        <dbReference type="ARBA" id="ARBA00022723"/>
    </source>
</evidence>
<dbReference type="SUPFAM" id="SSF54826">
    <property type="entry name" value="Enolase N-terminal domain-like"/>
    <property type="match status" value="1"/>
</dbReference>
<dbReference type="FunFam" id="3.30.390.10:FF:000001">
    <property type="entry name" value="Enolase"/>
    <property type="match status" value="1"/>
</dbReference>
<dbReference type="InterPro" id="IPR020810">
    <property type="entry name" value="Enolase_C"/>
</dbReference>
<evidence type="ECO:0000313" key="18">
    <source>
        <dbReference type="EMBL" id="KRP85456.1"/>
    </source>
</evidence>
<evidence type="ECO:0000256" key="6">
    <source>
        <dbReference type="ARBA" id="ARBA00022525"/>
    </source>
</evidence>
<feature type="domain" description="Enolase N-terminal" evidence="17">
    <location>
        <begin position="4"/>
        <end position="134"/>
    </location>
</feature>
<evidence type="ECO:0000256" key="1">
    <source>
        <dbReference type="ARBA" id="ARBA00005031"/>
    </source>
</evidence>
<evidence type="ECO:0000256" key="5">
    <source>
        <dbReference type="ARBA" id="ARBA00022490"/>
    </source>
</evidence>
<dbReference type="PANTHER" id="PTHR11902:SF1">
    <property type="entry name" value="ENOLASE"/>
    <property type="match status" value="1"/>
</dbReference>
<dbReference type="InterPro" id="IPR029017">
    <property type="entry name" value="Enolase-like_N"/>
</dbReference>
<feature type="binding site" evidence="14">
    <location>
        <position position="164"/>
    </location>
    <ligand>
        <name>substrate</name>
    </ligand>
</feature>
<dbReference type="Gene3D" id="3.30.390.10">
    <property type="entry name" value="Enolase-like, N-terminal domain"/>
    <property type="match status" value="1"/>
</dbReference>
<feature type="binding site" evidence="12 15">
    <location>
        <position position="312"/>
    </location>
    <ligand>
        <name>Mg(2+)</name>
        <dbReference type="ChEBI" id="CHEBI:18420"/>
    </ligand>
</feature>
<dbReference type="Pfam" id="PF00113">
    <property type="entry name" value="Enolase_C"/>
    <property type="match status" value="1"/>
</dbReference>
<dbReference type="PRINTS" id="PR00148">
    <property type="entry name" value="ENOLASE"/>
</dbReference>
<evidence type="ECO:0000256" key="4">
    <source>
        <dbReference type="ARBA" id="ARBA00017068"/>
    </source>
</evidence>
<dbReference type="GO" id="GO:0000287">
    <property type="term" value="F:magnesium ion binding"/>
    <property type="evidence" value="ECO:0007669"/>
    <property type="project" value="UniProtKB-UniRule"/>
</dbReference>
<dbReference type="GO" id="GO:0000015">
    <property type="term" value="C:phosphopyruvate hydratase complex"/>
    <property type="evidence" value="ECO:0007669"/>
    <property type="project" value="InterPro"/>
</dbReference>
<keyword evidence="8 12" id="KW-0460">Magnesium</keyword>
<dbReference type="CDD" id="cd03313">
    <property type="entry name" value="enolase"/>
    <property type="match status" value="1"/>
</dbReference>
<evidence type="ECO:0000256" key="15">
    <source>
        <dbReference type="PIRSR" id="PIRSR001400-3"/>
    </source>
</evidence>
<evidence type="ECO:0000313" key="19">
    <source>
        <dbReference type="Proteomes" id="UP000051380"/>
    </source>
</evidence>